<comment type="caution">
    <text evidence="16">The sequence shown here is derived from an EMBL/GenBank/DDBJ whole genome shotgun (WGS) entry which is preliminary data.</text>
</comment>
<comment type="subunit">
    <text evidence="12">Binds to type I, II, and IV collagens.</text>
</comment>
<accession>A0A401S0T2</accession>
<keyword evidence="9" id="KW-0130">Cell adhesion</keyword>
<evidence type="ECO:0000256" key="8">
    <source>
        <dbReference type="ARBA" id="ARBA00022737"/>
    </source>
</evidence>
<evidence type="ECO:0000256" key="6">
    <source>
        <dbReference type="ARBA" id="ARBA00022553"/>
    </source>
</evidence>
<evidence type="ECO:0000256" key="9">
    <source>
        <dbReference type="ARBA" id="ARBA00022889"/>
    </source>
</evidence>
<dbReference type="GO" id="GO:0030198">
    <property type="term" value="P:extracellular matrix organization"/>
    <property type="evidence" value="ECO:0007669"/>
    <property type="project" value="TreeGrafter"/>
</dbReference>
<feature type="domain" description="FAS1" evidence="14">
    <location>
        <begin position="286"/>
        <end position="417"/>
    </location>
</feature>
<organism evidence="16 17">
    <name type="scientific">Chiloscyllium punctatum</name>
    <name type="common">Brownbanded bambooshark</name>
    <name type="synonym">Hemiscyllium punctatum</name>
    <dbReference type="NCBI Taxonomy" id="137246"/>
    <lineage>
        <taxon>Eukaryota</taxon>
        <taxon>Metazoa</taxon>
        <taxon>Chordata</taxon>
        <taxon>Craniata</taxon>
        <taxon>Vertebrata</taxon>
        <taxon>Chondrichthyes</taxon>
        <taxon>Elasmobranchii</taxon>
        <taxon>Galeomorphii</taxon>
        <taxon>Galeoidea</taxon>
        <taxon>Orectolobiformes</taxon>
        <taxon>Hemiscylliidae</taxon>
        <taxon>Chiloscyllium</taxon>
    </lineage>
</organism>
<dbReference type="EMBL" id="BEZZ01000044">
    <property type="protein sequence ID" value="GCC23950.1"/>
    <property type="molecule type" value="Genomic_DNA"/>
</dbReference>
<proteinExistence type="predicted"/>
<gene>
    <name evidence="16" type="ORF">chiPu_0002348</name>
</gene>
<evidence type="ECO:0000256" key="3">
    <source>
        <dbReference type="ARBA" id="ARBA00022479"/>
    </source>
</evidence>
<keyword evidence="4" id="KW-0964">Secreted</keyword>
<dbReference type="Pfam" id="PF02469">
    <property type="entry name" value="Fasciclin"/>
    <property type="match status" value="4"/>
</dbReference>
<keyword evidence="13" id="KW-0472">Membrane</keyword>
<dbReference type="FunFam" id="2.30.180.10:FF:000001">
    <property type="entry name" value="periostin isoform X1"/>
    <property type="match status" value="1"/>
</dbReference>
<keyword evidence="13" id="KW-1133">Transmembrane helix</keyword>
<feature type="domain" description="FAS1" evidence="14">
    <location>
        <begin position="421"/>
        <end position="544"/>
    </location>
</feature>
<dbReference type="SMART" id="SM00554">
    <property type="entry name" value="FAS1"/>
    <property type="match status" value="4"/>
</dbReference>
<dbReference type="InterPro" id="IPR000782">
    <property type="entry name" value="FAS1_domain"/>
</dbReference>
<evidence type="ECO:0000256" key="11">
    <source>
        <dbReference type="ARBA" id="ARBA00045945"/>
    </source>
</evidence>
<dbReference type="PROSITE" id="PS50213">
    <property type="entry name" value="FAS1"/>
    <property type="match status" value="4"/>
</dbReference>
<keyword evidence="5" id="KW-0272">Extracellular matrix</keyword>
<protein>
    <recommendedName>
        <fullName evidence="2">Transforming growth factor-beta-induced protein ig-h3</fullName>
    </recommendedName>
</protein>
<evidence type="ECO:0000256" key="2">
    <source>
        <dbReference type="ARBA" id="ARBA00022081"/>
    </source>
</evidence>
<feature type="transmembrane region" description="Helical" evidence="13">
    <location>
        <begin position="55"/>
        <end position="77"/>
    </location>
</feature>
<evidence type="ECO:0000313" key="16">
    <source>
        <dbReference type="EMBL" id="GCC23950.1"/>
    </source>
</evidence>
<keyword evidence="7" id="KW-0732">Signal</keyword>
<dbReference type="GO" id="GO:0050839">
    <property type="term" value="F:cell adhesion molecule binding"/>
    <property type="evidence" value="ECO:0007669"/>
    <property type="project" value="TreeGrafter"/>
</dbReference>
<keyword evidence="6" id="KW-0597">Phosphoprotein</keyword>
<sequence>MVNAPIPKILQAWTWIQRVGTELLNLSVVDFRKLSGDCLDCASERSLKTLVSMKYSVVFSLSLVLVCIALTSAILPYKQVLQHSRIRGKQRGPNVCAMQQVAGSNKKYFTNCKQWYHRKICGKPTILRYECCPGYLNVQGEKGCPIALPIDNIYNTLGNVGSSSTQLYSKQAKLRPEIEGPGTFTMFAPSNEAWTALPAEIIEALVSNVNIELLNALHYHMVDRRILTDELKHGVTLPSMYQNLNIFVHHYPNGIVTVNCARIMKADHFATNGVVHVIDRVITALTNTIQDTLEIDDNFQQLRAAVAAAGLEEMLSQEGEYTLFAPSDEAFQKIPPATLNRILGDPEALKSLLNYHILKKVQCAEAIISGAPMETLEGSTLEVGCSGDSLTINGKTIITNKDILTTNGVIHMVDELLIPDSAKTLLELTHKPGVTKIGDLFTQAGLISHLESREPLTLLAPQDVAFTEESPVINEDVRNLLLDHIVKDQLSSKYLYHGQTLDTLSGKKLRVFMYRNALCVENSCIAAHDRRGRYGSMMIMDKILTPPAGTIMDILKADDRFSMFVGAIQTAGLTENLNRPGAFTVFAPTNEAILALPSREQNRIMGDPSLLKYHIAEQILVSGGAASQMVLLKTLHGAKLEIGTKRNVLNVNKTPVIDSDLMATNGVIHAVNKVLQPIATRQSENRNGMEISSEDILRFGVSPAKV</sequence>
<dbReference type="InterPro" id="IPR011489">
    <property type="entry name" value="EMI_domain"/>
</dbReference>
<evidence type="ECO:0000313" key="17">
    <source>
        <dbReference type="Proteomes" id="UP000287033"/>
    </source>
</evidence>
<feature type="domain" description="FAS1" evidence="14">
    <location>
        <begin position="147"/>
        <end position="282"/>
    </location>
</feature>
<dbReference type="FunFam" id="2.30.180.10:FF:000002">
    <property type="entry name" value="periostin isoform X1"/>
    <property type="match status" value="1"/>
</dbReference>
<dbReference type="GO" id="GO:0007155">
    <property type="term" value="P:cell adhesion"/>
    <property type="evidence" value="ECO:0007669"/>
    <property type="project" value="UniProtKB-KW"/>
</dbReference>
<keyword evidence="8" id="KW-0677">Repeat</keyword>
<comment type="function">
    <text evidence="11">Plays a role in cell adhesion. May play a role in cell-collagen interactions.</text>
</comment>
<dbReference type="STRING" id="137246.A0A401S0T2"/>
<dbReference type="GO" id="GO:0031012">
    <property type="term" value="C:extracellular matrix"/>
    <property type="evidence" value="ECO:0007669"/>
    <property type="project" value="TreeGrafter"/>
</dbReference>
<dbReference type="InterPro" id="IPR050904">
    <property type="entry name" value="Adhesion/Biosynth-related"/>
</dbReference>
<dbReference type="Gene3D" id="2.30.180.10">
    <property type="entry name" value="FAS1 domain"/>
    <property type="match status" value="4"/>
</dbReference>
<feature type="domain" description="EMI" evidence="15">
    <location>
        <begin position="92"/>
        <end position="146"/>
    </location>
</feature>
<dbReference type="FunFam" id="2.30.180.10:FF:000032">
    <property type="entry name" value="Fasciclin domain-containing protein, putative"/>
    <property type="match status" value="1"/>
</dbReference>
<dbReference type="OMA" id="MYQNIDI"/>
<feature type="domain" description="FAS1" evidence="14">
    <location>
        <begin position="548"/>
        <end position="675"/>
    </location>
</feature>
<keyword evidence="17" id="KW-1185">Reference proteome</keyword>
<dbReference type="AlphaFoldDB" id="A0A401S0T2"/>
<name>A0A401S0T2_CHIPU</name>
<dbReference type="OrthoDB" id="286301at2759"/>
<evidence type="ECO:0000256" key="13">
    <source>
        <dbReference type="SAM" id="Phobius"/>
    </source>
</evidence>
<dbReference type="PROSITE" id="PS51041">
    <property type="entry name" value="EMI"/>
    <property type="match status" value="1"/>
</dbReference>
<dbReference type="InterPro" id="IPR036378">
    <property type="entry name" value="FAS1_dom_sf"/>
</dbReference>
<keyword evidence="3" id="KW-0301">Gamma-carboxyglutamic acid</keyword>
<evidence type="ECO:0000259" key="15">
    <source>
        <dbReference type="PROSITE" id="PS51041"/>
    </source>
</evidence>
<evidence type="ECO:0000256" key="7">
    <source>
        <dbReference type="ARBA" id="ARBA00022729"/>
    </source>
</evidence>
<reference evidence="16 17" key="1">
    <citation type="journal article" date="2018" name="Nat. Ecol. Evol.">
        <title>Shark genomes provide insights into elasmobranch evolution and the origin of vertebrates.</title>
        <authorList>
            <person name="Hara Y"/>
            <person name="Yamaguchi K"/>
            <person name="Onimaru K"/>
            <person name="Kadota M"/>
            <person name="Koyanagi M"/>
            <person name="Keeley SD"/>
            <person name="Tatsumi K"/>
            <person name="Tanaka K"/>
            <person name="Motone F"/>
            <person name="Kageyama Y"/>
            <person name="Nozu R"/>
            <person name="Adachi N"/>
            <person name="Nishimura O"/>
            <person name="Nakagawa R"/>
            <person name="Tanegashima C"/>
            <person name="Kiyatake I"/>
            <person name="Matsumoto R"/>
            <person name="Murakumo K"/>
            <person name="Nishida K"/>
            <person name="Terakita A"/>
            <person name="Kuratani S"/>
            <person name="Sato K"/>
            <person name="Hyodo S Kuraku.S."/>
        </authorList>
    </citation>
    <scope>NUCLEOTIDE SEQUENCE [LARGE SCALE GENOMIC DNA]</scope>
</reference>
<evidence type="ECO:0000256" key="1">
    <source>
        <dbReference type="ARBA" id="ARBA00004498"/>
    </source>
</evidence>
<dbReference type="SUPFAM" id="SSF82153">
    <property type="entry name" value="FAS1 domain"/>
    <property type="match status" value="4"/>
</dbReference>
<dbReference type="GO" id="GO:0005615">
    <property type="term" value="C:extracellular space"/>
    <property type="evidence" value="ECO:0007669"/>
    <property type="project" value="TreeGrafter"/>
</dbReference>
<dbReference type="FunFam" id="2.30.180.10:FF:000003">
    <property type="entry name" value="periostin isoform X1"/>
    <property type="match status" value="1"/>
</dbReference>
<evidence type="ECO:0000256" key="12">
    <source>
        <dbReference type="ARBA" id="ARBA00047016"/>
    </source>
</evidence>
<dbReference type="PANTHER" id="PTHR10900:SF82">
    <property type="entry name" value="TRANSFORMING GROWTH FACTOR-BETA-INDUCED PROTEIN IG-H3"/>
    <property type="match status" value="1"/>
</dbReference>
<evidence type="ECO:0000256" key="4">
    <source>
        <dbReference type="ARBA" id="ARBA00022525"/>
    </source>
</evidence>
<comment type="subcellular location">
    <subcellularLocation>
        <location evidence="1">Secreted</location>
        <location evidence="1">Extracellular space</location>
        <location evidence="1">Extracellular matrix</location>
    </subcellularLocation>
</comment>
<evidence type="ECO:0000259" key="14">
    <source>
        <dbReference type="PROSITE" id="PS50213"/>
    </source>
</evidence>
<keyword evidence="13" id="KW-0812">Transmembrane</keyword>
<dbReference type="Proteomes" id="UP000287033">
    <property type="component" value="Unassembled WGS sequence"/>
</dbReference>
<evidence type="ECO:0000256" key="5">
    <source>
        <dbReference type="ARBA" id="ARBA00022530"/>
    </source>
</evidence>
<evidence type="ECO:0000256" key="10">
    <source>
        <dbReference type="ARBA" id="ARBA00023157"/>
    </source>
</evidence>
<dbReference type="PANTHER" id="PTHR10900">
    <property type="entry name" value="PERIOSTIN-RELATED"/>
    <property type="match status" value="1"/>
</dbReference>
<keyword evidence="10" id="KW-1015">Disulfide bond</keyword>